<gene>
    <name evidence="2" type="ORF">Q5Y73_01040</name>
</gene>
<sequence>MQYTSKDFLGEMAHYFGLESKLIAQQLNIRTDNYQLYNEAAELDEDELYTKNMLSVNDLVRIESDTTYKIHKGYPSPRSIYPLKMFISLGNHQFVSKDDTQERYMYYYNSNINAETGDILIEFTNKYPSYYMNIKKSLLILEMGHFLFNITKTAELLGSKYKLIDINHHIHLRRIKKPSNQVEYKKLLNFKMKCKYRNSGPFLYPITNVNPKIIHKSYSFKDETNDHFNHLEQLINIDDIRNQVKIIPYINRGNGIFESPSNEEGPRIHYMKLNKTHPYINFIGVSFFVVFLINHNVFQSEKATQYILSLGYLSQMISLNHSSESQYCRPIKSYDIELLESLLSLDTSQFTPYYCLISGTVE</sequence>
<evidence type="ECO:0000256" key="1">
    <source>
        <dbReference type="SAM" id="Phobius"/>
    </source>
</evidence>
<reference evidence="2 3" key="1">
    <citation type="submission" date="2023-08" db="EMBL/GenBank/DDBJ databases">
        <authorList>
            <person name="Park J.-S."/>
        </authorList>
    </citation>
    <scope>NUCLEOTIDE SEQUENCE [LARGE SCALE GENOMIC DNA]</scope>
    <source>
        <strain evidence="2 3">2205SS18-9</strain>
    </source>
</reference>
<proteinExistence type="predicted"/>
<keyword evidence="1" id="KW-0472">Membrane</keyword>
<organism evidence="2 3">
    <name type="scientific">Chengkuizengella axinellae</name>
    <dbReference type="NCBI Taxonomy" id="3064388"/>
    <lineage>
        <taxon>Bacteria</taxon>
        <taxon>Bacillati</taxon>
        <taxon>Bacillota</taxon>
        <taxon>Bacilli</taxon>
        <taxon>Bacillales</taxon>
        <taxon>Paenibacillaceae</taxon>
        <taxon>Chengkuizengella</taxon>
    </lineage>
</organism>
<accession>A0ABT9ITK4</accession>
<comment type="caution">
    <text evidence="2">The sequence shown here is derived from an EMBL/GenBank/DDBJ whole genome shotgun (WGS) entry which is preliminary data.</text>
</comment>
<evidence type="ECO:0000313" key="2">
    <source>
        <dbReference type="EMBL" id="MDP5272681.1"/>
    </source>
</evidence>
<keyword evidence="1" id="KW-1133">Transmembrane helix</keyword>
<dbReference type="RefSeq" id="WP_305989991.1">
    <property type="nucleotide sequence ID" value="NZ_JAVAMP010000001.1"/>
</dbReference>
<evidence type="ECO:0000313" key="3">
    <source>
        <dbReference type="Proteomes" id="UP001231941"/>
    </source>
</evidence>
<name>A0ABT9ITK4_9BACL</name>
<keyword evidence="1" id="KW-0812">Transmembrane</keyword>
<evidence type="ECO:0008006" key="4">
    <source>
        <dbReference type="Google" id="ProtNLM"/>
    </source>
</evidence>
<dbReference type="Proteomes" id="UP001231941">
    <property type="component" value="Unassembled WGS sequence"/>
</dbReference>
<feature type="transmembrane region" description="Helical" evidence="1">
    <location>
        <begin position="279"/>
        <end position="298"/>
    </location>
</feature>
<protein>
    <recommendedName>
        <fullName evidence="4">SagB/ThcOx family dehydrogenase</fullName>
    </recommendedName>
</protein>
<dbReference type="EMBL" id="JAVAMP010000001">
    <property type="protein sequence ID" value="MDP5272681.1"/>
    <property type="molecule type" value="Genomic_DNA"/>
</dbReference>
<keyword evidence="3" id="KW-1185">Reference proteome</keyword>